<dbReference type="AlphaFoldDB" id="A0A6A6SQ28"/>
<sequence length="279" mass="30552">MSPTTANSPFEYNEVESIHPQGTISIDWDIAIASGSIGPDISCTKQDPAWVAGGMQGRTEIPDSEDESTGLPRGGSIDPNLRHRHMWGVRIGCRQYPMSATTANPLSEYGGYNNLGRLVLWLLGNEDSDLRGIIKEMNIKLEDLKLNAQIEQSRPSVPRGPGSVGTMAPFVDIFMTPAELYGTTKSLIQPGGPMAPTSKGEWLIGEYRHTVHKECLLHGSTRLPAHNSCPRCNIVLVQRMPLAMKMIAERHGVDVLSARTSGYRQRTRVAQPSRIVAVP</sequence>
<evidence type="ECO:0000256" key="1">
    <source>
        <dbReference type="SAM" id="MobiDB-lite"/>
    </source>
</evidence>
<accession>A0A6A6SQ28</accession>
<protein>
    <submittedName>
        <fullName evidence="2">Uncharacterized protein</fullName>
    </submittedName>
</protein>
<evidence type="ECO:0000313" key="2">
    <source>
        <dbReference type="EMBL" id="KAF2649071.1"/>
    </source>
</evidence>
<reference evidence="2" key="1">
    <citation type="journal article" date="2020" name="Stud. Mycol.">
        <title>101 Dothideomycetes genomes: a test case for predicting lifestyles and emergence of pathogens.</title>
        <authorList>
            <person name="Haridas S."/>
            <person name="Albert R."/>
            <person name="Binder M."/>
            <person name="Bloem J."/>
            <person name="Labutti K."/>
            <person name="Salamov A."/>
            <person name="Andreopoulos B."/>
            <person name="Baker S."/>
            <person name="Barry K."/>
            <person name="Bills G."/>
            <person name="Bluhm B."/>
            <person name="Cannon C."/>
            <person name="Castanera R."/>
            <person name="Culley D."/>
            <person name="Daum C."/>
            <person name="Ezra D."/>
            <person name="Gonzalez J."/>
            <person name="Henrissat B."/>
            <person name="Kuo A."/>
            <person name="Liang C."/>
            <person name="Lipzen A."/>
            <person name="Lutzoni F."/>
            <person name="Magnuson J."/>
            <person name="Mondo S."/>
            <person name="Nolan M."/>
            <person name="Ohm R."/>
            <person name="Pangilinan J."/>
            <person name="Park H.-J."/>
            <person name="Ramirez L."/>
            <person name="Alfaro M."/>
            <person name="Sun H."/>
            <person name="Tritt A."/>
            <person name="Yoshinaga Y."/>
            <person name="Zwiers L.-H."/>
            <person name="Turgeon B."/>
            <person name="Goodwin S."/>
            <person name="Spatafora J."/>
            <person name="Crous P."/>
            <person name="Grigoriev I."/>
        </authorList>
    </citation>
    <scope>NUCLEOTIDE SEQUENCE</scope>
    <source>
        <strain evidence="2">CBS 122681</strain>
    </source>
</reference>
<proteinExistence type="predicted"/>
<gene>
    <name evidence="2" type="ORF">K491DRAFT_684156</name>
</gene>
<dbReference type="Proteomes" id="UP000799324">
    <property type="component" value="Unassembled WGS sequence"/>
</dbReference>
<feature type="region of interest" description="Disordered" evidence="1">
    <location>
        <begin position="57"/>
        <end position="77"/>
    </location>
</feature>
<name>A0A6A6SQ28_9PLEO</name>
<dbReference type="EMBL" id="MU004508">
    <property type="protein sequence ID" value="KAF2649071.1"/>
    <property type="molecule type" value="Genomic_DNA"/>
</dbReference>
<organism evidence="2 3">
    <name type="scientific">Lophiostoma macrostomum CBS 122681</name>
    <dbReference type="NCBI Taxonomy" id="1314788"/>
    <lineage>
        <taxon>Eukaryota</taxon>
        <taxon>Fungi</taxon>
        <taxon>Dikarya</taxon>
        <taxon>Ascomycota</taxon>
        <taxon>Pezizomycotina</taxon>
        <taxon>Dothideomycetes</taxon>
        <taxon>Pleosporomycetidae</taxon>
        <taxon>Pleosporales</taxon>
        <taxon>Lophiostomataceae</taxon>
        <taxon>Lophiostoma</taxon>
    </lineage>
</organism>
<keyword evidence="3" id="KW-1185">Reference proteome</keyword>
<evidence type="ECO:0000313" key="3">
    <source>
        <dbReference type="Proteomes" id="UP000799324"/>
    </source>
</evidence>